<evidence type="ECO:0000256" key="4">
    <source>
        <dbReference type="ARBA" id="ARBA00022691"/>
    </source>
</evidence>
<dbReference type="OrthoDB" id="66144at2759"/>
<dbReference type="KEGG" id="spar:SPRG_13854"/>
<keyword evidence="7" id="KW-1185">Reference proteome</keyword>
<gene>
    <name evidence="6" type="ORF">SPRG_13854</name>
</gene>
<dbReference type="Gene3D" id="3.40.50.150">
    <property type="entry name" value="Vaccinia Virus protein VP39"/>
    <property type="match status" value="1"/>
</dbReference>
<dbReference type="RefSeq" id="XP_012208240.1">
    <property type="nucleotide sequence ID" value="XM_012352850.1"/>
</dbReference>
<dbReference type="SUPFAM" id="SSF53335">
    <property type="entry name" value="S-adenosyl-L-methionine-dependent methyltransferases"/>
    <property type="match status" value="1"/>
</dbReference>
<proteinExistence type="inferred from homology"/>
<dbReference type="GO" id="GO:0005739">
    <property type="term" value="C:mitochondrion"/>
    <property type="evidence" value="ECO:0007669"/>
    <property type="project" value="TreeGrafter"/>
</dbReference>
<dbReference type="InterPro" id="IPR029063">
    <property type="entry name" value="SAM-dependent_MTases_sf"/>
</dbReference>
<evidence type="ECO:0000313" key="6">
    <source>
        <dbReference type="EMBL" id="KDO21061.1"/>
    </source>
</evidence>
<dbReference type="VEuPathDB" id="FungiDB:SPRG_13854"/>
<sequence length="163" mass="17589">MDAEEAKTLHFATSMTTLAPFNPTGAGAIDVALRLLAPTKDDVVYDIGCGDGRLLVAIAKQCGSRCVGLECDASLVQRAHALIHEHDVTDRVTIRQEDATKSDFSDATLIFLYLVPKGIQAMLPMLEAAKANGVRICTNIFSIPSWQPTATGDYKGTKIYLYA</sequence>
<dbReference type="GeneID" id="24135697"/>
<keyword evidence="2" id="KW-0489">Methyltransferase</keyword>
<evidence type="ECO:0000313" key="7">
    <source>
        <dbReference type="Proteomes" id="UP000030745"/>
    </source>
</evidence>
<comment type="similarity">
    <text evidence="1">Belongs to the ANT/ATPSC lysine N-methyltransferase family.</text>
</comment>
<keyword evidence="4" id="KW-0949">S-adenosyl-L-methionine</keyword>
<dbReference type="EMBL" id="KK583296">
    <property type="protein sequence ID" value="KDO21061.1"/>
    <property type="molecule type" value="Genomic_DNA"/>
</dbReference>
<dbReference type="CDD" id="cd02440">
    <property type="entry name" value="AdoMet_MTases"/>
    <property type="match status" value="1"/>
</dbReference>
<organism evidence="6 7">
    <name type="scientific">Saprolegnia parasitica (strain CBS 223.65)</name>
    <dbReference type="NCBI Taxonomy" id="695850"/>
    <lineage>
        <taxon>Eukaryota</taxon>
        <taxon>Sar</taxon>
        <taxon>Stramenopiles</taxon>
        <taxon>Oomycota</taxon>
        <taxon>Saprolegniomycetes</taxon>
        <taxon>Saprolegniales</taxon>
        <taxon>Saprolegniaceae</taxon>
        <taxon>Saprolegnia</taxon>
    </lineage>
</organism>
<feature type="domain" description="Methyltransferase" evidence="5">
    <location>
        <begin position="44"/>
        <end position="111"/>
    </location>
</feature>
<dbReference type="STRING" id="695850.A0A067C3C7"/>
<reference evidence="6 7" key="1">
    <citation type="journal article" date="2013" name="PLoS Genet.">
        <title>Distinctive expansion of potential virulence genes in the genome of the oomycete fish pathogen Saprolegnia parasitica.</title>
        <authorList>
            <person name="Jiang R.H."/>
            <person name="de Bruijn I."/>
            <person name="Haas B.J."/>
            <person name="Belmonte R."/>
            <person name="Lobach L."/>
            <person name="Christie J."/>
            <person name="van den Ackerveken G."/>
            <person name="Bottin A."/>
            <person name="Bulone V."/>
            <person name="Diaz-Moreno S.M."/>
            <person name="Dumas B."/>
            <person name="Fan L."/>
            <person name="Gaulin E."/>
            <person name="Govers F."/>
            <person name="Grenville-Briggs L.J."/>
            <person name="Horner N.R."/>
            <person name="Levin J.Z."/>
            <person name="Mammella M."/>
            <person name="Meijer H.J."/>
            <person name="Morris P."/>
            <person name="Nusbaum C."/>
            <person name="Oome S."/>
            <person name="Phillips A.J."/>
            <person name="van Rooyen D."/>
            <person name="Rzeszutek E."/>
            <person name="Saraiva M."/>
            <person name="Secombes C.J."/>
            <person name="Seidl M.F."/>
            <person name="Snel B."/>
            <person name="Stassen J.H."/>
            <person name="Sykes S."/>
            <person name="Tripathy S."/>
            <person name="van den Berg H."/>
            <person name="Vega-Arreguin J.C."/>
            <person name="Wawra S."/>
            <person name="Young S.K."/>
            <person name="Zeng Q."/>
            <person name="Dieguez-Uribeondo J."/>
            <person name="Russ C."/>
            <person name="Tyler B.M."/>
            <person name="van West P."/>
        </authorList>
    </citation>
    <scope>NUCLEOTIDE SEQUENCE [LARGE SCALE GENOMIC DNA]</scope>
    <source>
        <strain evidence="6 7">CBS 223.65</strain>
    </source>
</reference>
<evidence type="ECO:0000256" key="1">
    <source>
        <dbReference type="ARBA" id="ARBA00010633"/>
    </source>
</evidence>
<dbReference type="AlphaFoldDB" id="A0A067C3C7"/>
<evidence type="ECO:0000259" key="5">
    <source>
        <dbReference type="Pfam" id="PF13649"/>
    </source>
</evidence>
<protein>
    <recommendedName>
        <fullName evidence="5">Methyltransferase domain-containing protein</fullName>
    </recommendedName>
</protein>
<dbReference type="InterPro" id="IPR041698">
    <property type="entry name" value="Methyltransf_25"/>
</dbReference>
<keyword evidence="3" id="KW-0808">Transferase</keyword>
<name>A0A067C3C7_SAPPC</name>
<evidence type="ECO:0000256" key="3">
    <source>
        <dbReference type="ARBA" id="ARBA00022679"/>
    </source>
</evidence>
<dbReference type="OMA" id="CYLIPRA"/>
<accession>A0A067C3C7</accession>
<dbReference type="Pfam" id="PF13649">
    <property type="entry name" value="Methyltransf_25"/>
    <property type="match status" value="1"/>
</dbReference>
<dbReference type="GO" id="GO:0032259">
    <property type="term" value="P:methylation"/>
    <property type="evidence" value="ECO:0007669"/>
    <property type="project" value="UniProtKB-KW"/>
</dbReference>
<evidence type="ECO:0000256" key="2">
    <source>
        <dbReference type="ARBA" id="ARBA00022603"/>
    </source>
</evidence>
<dbReference type="GO" id="GO:0016279">
    <property type="term" value="F:protein-lysine N-methyltransferase activity"/>
    <property type="evidence" value="ECO:0007669"/>
    <property type="project" value="InterPro"/>
</dbReference>
<dbReference type="GO" id="GO:1905706">
    <property type="term" value="P:regulation of mitochondrial ATP synthesis coupled proton transport"/>
    <property type="evidence" value="ECO:0007669"/>
    <property type="project" value="TreeGrafter"/>
</dbReference>
<dbReference type="Proteomes" id="UP000030745">
    <property type="component" value="Unassembled WGS sequence"/>
</dbReference>
<dbReference type="PANTHER" id="PTHR13610">
    <property type="entry name" value="METHYLTRANSFERASE DOMAIN-CONTAINING PROTEIN"/>
    <property type="match status" value="1"/>
</dbReference>
<dbReference type="PANTHER" id="PTHR13610:SF11">
    <property type="entry name" value="METHYLTRANSFERASE DOMAIN-CONTAINING PROTEIN"/>
    <property type="match status" value="1"/>
</dbReference>
<dbReference type="InterPro" id="IPR026170">
    <property type="entry name" value="FAM173A/B"/>
</dbReference>